<evidence type="ECO:0000256" key="1">
    <source>
        <dbReference type="ARBA" id="ARBA00006484"/>
    </source>
</evidence>
<reference evidence="3 4" key="1">
    <citation type="submission" date="2021-04" db="EMBL/GenBank/DDBJ databases">
        <title>Chitinophaga sp. nov., isolated from the rhizosphere soil.</title>
        <authorList>
            <person name="He S."/>
        </authorList>
    </citation>
    <scope>NUCLEOTIDE SEQUENCE [LARGE SCALE GENOMIC DNA]</scope>
    <source>
        <strain evidence="3 4">2R12</strain>
    </source>
</reference>
<dbReference type="PANTHER" id="PTHR44196:SF1">
    <property type="entry name" value="DEHYDROGENASE_REDUCTASE SDR FAMILY MEMBER 7B"/>
    <property type="match status" value="1"/>
</dbReference>
<comment type="similarity">
    <text evidence="1">Belongs to the short-chain dehydrogenases/reductases (SDR) family.</text>
</comment>
<dbReference type="InterPro" id="IPR002347">
    <property type="entry name" value="SDR_fam"/>
</dbReference>
<gene>
    <name evidence="3" type="ORF">KE626_30795</name>
</gene>
<dbReference type="PROSITE" id="PS51257">
    <property type="entry name" value="PROKAR_LIPOPROTEIN"/>
    <property type="match status" value="1"/>
</dbReference>
<evidence type="ECO:0000313" key="3">
    <source>
        <dbReference type="EMBL" id="MBS0031760.1"/>
    </source>
</evidence>
<evidence type="ECO:0000256" key="2">
    <source>
        <dbReference type="ARBA" id="ARBA00023002"/>
    </source>
</evidence>
<accession>A0ABS5J965</accession>
<comment type="caution">
    <text evidence="3">The sequence shown here is derived from an EMBL/GenBank/DDBJ whole genome shotgun (WGS) entry which is preliminary data.</text>
</comment>
<dbReference type="PANTHER" id="PTHR44196">
    <property type="entry name" value="DEHYDROGENASE/REDUCTASE SDR FAMILY MEMBER 7B"/>
    <property type="match status" value="1"/>
</dbReference>
<dbReference type="RefSeq" id="WP_211976923.1">
    <property type="nucleotide sequence ID" value="NZ_CBFHAM010000012.1"/>
</dbReference>
<dbReference type="InterPro" id="IPR036291">
    <property type="entry name" value="NAD(P)-bd_dom_sf"/>
</dbReference>
<sequence>MDIKLSGKVVVITGASSGIGKATAMLLATQGCKVVIGARRADALQNLALEITELGGA</sequence>
<name>A0ABS5J965_9BACT</name>
<evidence type="ECO:0000313" key="4">
    <source>
        <dbReference type="Proteomes" id="UP000676386"/>
    </source>
</evidence>
<proteinExistence type="inferred from homology"/>
<keyword evidence="4" id="KW-1185">Reference proteome</keyword>
<dbReference type="Gene3D" id="3.40.50.720">
    <property type="entry name" value="NAD(P)-binding Rossmann-like Domain"/>
    <property type="match status" value="1"/>
</dbReference>
<dbReference type="EMBL" id="JAGTXB010000025">
    <property type="protein sequence ID" value="MBS0031760.1"/>
    <property type="molecule type" value="Genomic_DNA"/>
</dbReference>
<dbReference type="SUPFAM" id="SSF51735">
    <property type="entry name" value="NAD(P)-binding Rossmann-fold domains"/>
    <property type="match status" value="1"/>
</dbReference>
<dbReference type="Proteomes" id="UP000676386">
    <property type="component" value="Unassembled WGS sequence"/>
</dbReference>
<keyword evidence="2" id="KW-0560">Oxidoreductase</keyword>
<organism evidence="3 4">
    <name type="scientific">Chitinophaga hostae</name>
    <dbReference type="NCBI Taxonomy" id="2831022"/>
    <lineage>
        <taxon>Bacteria</taxon>
        <taxon>Pseudomonadati</taxon>
        <taxon>Bacteroidota</taxon>
        <taxon>Chitinophagia</taxon>
        <taxon>Chitinophagales</taxon>
        <taxon>Chitinophagaceae</taxon>
        <taxon>Chitinophaga</taxon>
    </lineage>
</organism>
<dbReference type="Pfam" id="PF00106">
    <property type="entry name" value="adh_short"/>
    <property type="match status" value="1"/>
</dbReference>
<protein>
    <submittedName>
        <fullName evidence="3">SDR family NAD(P)-dependent oxidoreductase</fullName>
    </submittedName>
</protein>